<evidence type="ECO:0000256" key="8">
    <source>
        <dbReference type="ARBA" id="ARBA00051094"/>
    </source>
</evidence>
<evidence type="ECO:0000256" key="13">
    <source>
        <dbReference type="ARBA" id="ARBA00071278"/>
    </source>
</evidence>
<evidence type="ECO:0000256" key="14">
    <source>
        <dbReference type="ARBA" id="ARBA00076472"/>
    </source>
</evidence>
<dbReference type="AlphaFoldDB" id="A0A2N0VI21"/>
<gene>
    <name evidence="16" type="ORF">CWD77_09760</name>
</gene>
<dbReference type="FunFam" id="3.40.718.10:FF:000019">
    <property type="entry name" value="Homoisocitrate dehydrogenase"/>
    <property type="match status" value="1"/>
</dbReference>
<sequence length="336" mass="36592">MHNVVLIPGDGIGKEITKSVTKILDTAGAKINWIECKAGEGANDELGTPLPEETIAAVKEHRIALKGPLTTPVGAGFRSINVALRQQFNLYSNIRPARSLPNIDSPFQGVDLVLFRENTQGLYIGKEHWVDKEETHAESIAVVTREASEKIITAAFEYAKKRGRKKITLVHKANILKLTTGLFLEIGKEIAQNYPEIEFEDLIVDNMAMQMVMRPQQFDVIVTTNLFGDILSDLASGLVGGLGVTGAANIGDDAAMFEAVHGSAPDIAGKGLANPTALLFSALMMLEYLGEDRLAEKIRSAIYTVLQEHKKECTQDIGGEGNTESYTEAICKLLRD</sequence>
<dbReference type="SUPFAM" id="SSF53659">
    <property type="entry name" value="Isocitrate/Isopropylmalate dehydrogenase-like"/>
    <property type="match status" value="1"/>
</dbReference>
<dbReference type="GO" id="GO:0006102">
    <property type="term" value="P:isocitrate metabolic process"/>
    <property type="evidence" value="ECO:0007669"/>
    <property type="project" value="TreeGrafter"/>
</dbReference>
<proteinExistence type="inferred from homology"/>
<name>A0A2N0VI21_9BACT</name>
<evidence type="ECO:0000256" key="4">
    <source>
        <dbReference type="ARBA" id="ARBA00022842"/>
    </source>
</evidence>
<keyword evidence="5 16" id="KW-0560">Oxidoreductase</keyword>
<dbReference type="PANTHER" id="PTHR11835:SF34">
    <property type="entry name" value="ISOCITRATE DEHYDROGENASE [NAD] SUBUNIT ALPHA, MITOCHONDRIAL"/>
    <property type="match status" value="1"/>
</dbReference>
<dbReference type="RefSeq" id="WP_101073371.1">
    <property type="nucleotide sequence ID" value="NZ_PISP01000002.1"/>
</dbReference>
<keyword evidence="4" id="KW-0460">Magnesium</keyword>
<comment type="caution">
    <text evidence="16">The sequence shown here is derived from an EMBL/GenBank/DDBJ whole genome shotgun (WGS) entry which is preliminary data.</text>
</comment>
<dbReference type="GO" id="GO:0033708">
    <property type="term" value="F:isocitrate-homoisocitrate dehydrogenase activity"/>
    <property type="evidence" value="ECO:0007669"/>
    <property type="project" value="UniProtKB-EC"/>
</dbReference>
<dbReference type="PROSITE" id="PS00470">
    <property type="entry name" value="IDH_IMDH"/>
    <property type="match status" value="1"/>
</dbReference>
<comment type="function">
    <text evidence="9">Catalyzes the NAD(+)-dependent oxidative decarboxylation of homoisocitrate to 2-oxoadipate (alpha-ketoadipate), a reaction involved in lysine biosynthesis through the alpha-aminoadipate pathway. In addition, has high activity with isocitrate, but is inactive with 3-isopropylmalate.</text>
</comment>
<keyword evidence="3" id="KW-0479">Metal-binding</keyword>
<accession>A0A2N0VI21</accession>
<feature type="domain" description="Isopropylmalate dehydrogenase-like" evidence="15">
    <location>
        <begin position="3"/>
        <end position="330"/>
    </location>
</feature>
<dbReference type="OrthoDB" id="9806254at2"/>
<reference evidence="16 17" key="1">
    <citation type="submission" date="2017-11" db="EMBL/GenBank/DDBJ databases">
        <title>Rhodohalobacter 15182 sp. nov., isolated from a salt lake.</title>
        <authorList>
            <person name="Han S."/>
        </authorList>
    </citation>
    <scope>NUCLEOTIDE SEQUENCE [LARGE SCALE GENOMIC DNA]</scope>
    <source>
        <strain evidence="16 17">15182</strain>
    </source>
</reference>
<evidence type="ECO:0000256" key="1">
    <source>
        <dbReference type="ARBA" id="ARBA00001946"/>
    </source>
</evidence>
<dbReference type="GO" id="GO:0047046">
    <property type="term" value="F:homoisocitrate dehydrogenase activity"/>
    <property type="evidence" value="ECO:0007669"/>
    <property type="project" value="RHEA"/>
</dbReference>
<evidence type="ECO:0000256" key="10">
    <source>
        <dbReference type="ARBA" id="ARBA00060720"/>
    </source>
</evidence>
<protein>
    <recommendedName>
        <fullName evidence="13">Isocitrate/homoisocitrate dehydrogenase</fullName>
        <ecNumber evidence="12">1.1.1.286</ecNumber>
    </recommendedName>
    <alternativeName>
        <fullName evidence="14">Homoisocitrate dehydrogenase</fullName>
    </alternativeName>
</protein>
<comment type="pathway">
    <text evidence="10">Amino-acid biosynthesis; L-lysine biosynthesis via AAA pathway; L-alpha-aminoadipate from 2-oxoglutarate: step 4/5.</text>
</comment>
<keyword evidence="6" id="KW-0520">NAD</keyword>
<dbReference type="EMBL" id="PISP01000002">
    <property type="protein sequence ID" value="PKD43832.1"/>
    <property type="molecule type" value="Genomic_DNA"/>
</dbReference>
<comment type="cofactor">
    <cofactor evidence="1">
        <name>Mg(2+)</name>
        <dbReference type="ChEBI" id="CHEBI:18420"/>
    </cofactor>
</comment>
<evidence type="ECO:0000256" key="9">
    <source>
        <dbReference type="ARBA" id="ARBA00054060"/>
    </source>
</evidence>
<keyword evidence="17" id="KW-1185">Reference proteome</keyword>
<dbReference type="GO" id="GO:0000287">
    <property type="term" value="F:magnesium ion binding"/>
    <property type="evidence" value="ECO:0007669"/>
    <property type="project" value="InterPro"/>
</dbReference>
<dbReference type="GO" id="GO:0051287">
    <property type="term" value="F:NAD binding"/>
    <property type="evidence" value="ECO:0007669"/>
    <property type="project" value="InterPro"/>
</dbReference>
<evidence type="ECO:0000256" key="12">
    <source>
        <dbReference type="ARBA" id="ARBA00066849"/>
    </source>
</evidence>
<evidence type="ECO:0000256" key="11">
    <source>
        <dbReference type="ARBA" id="ARBA00063123"/>
    </source>
</evidence>
<comment type="catalytic activity">
    <reaction evidence="7">
        <text>D-threo-isocitrate + NAD(+) = 2-oxoglutarate + CO2 + NADH</text>
        <dbReference type="Rhea" id="RHEA:23632"/>
        <dbReference type="ChEBI" id="CHEBI:15562"/>
        <dbReference type="ChEBI" id="CHEBI:16526"/>
        <dbReference type="ChEBI" id="CHEBI:16810"/>
        <dbReference type="ChEBI" id="CHEBI:57540"/>
        <dbReference type="ChEBI" id="CHEBI:57945"/>
        <dbReference type="EC" id="1.1.1.286"/>
    </reaction>
    <physiologicalReaction direction="left-to-right" evidence="7">
        <dbReference type="Rhea" id="RHEA:23633"/>
    </physiologicalReaction>
</comment>
<dbReference type="GO" id="GO:0006099">
    <property type="term" value="P:tricarboxylic acid cycle"/>
    <property type="evidence" value="ECO:0007669"/>
    <property type="project" value="TreeGrafter"/>
</dbReference>
<dbReference type="Pfam" id="PF00180">
    <property type="entry name" value="Iso_dh"/>
    <property type="match status" value="1"/>
</dbReference>
<dbReference type="GO" id="GO:0046394">
    <property type="term" value="P:carboxylic acid biosynthetic process"/>
    <property type="evidence" value="ECO:0007669"/>
    <property type="project" value="UniProtKB-ARBA"/>
</dbReference>
<evidence type="ECO:0000256" key="2">
    <source>
        <dbReference type="ARBA" id="ARBA00007769"/>
    </source>
</evidence>
<dbReference type="SMART" id="SM01329">
    <property type="entry name" value="Iso_dh"/>
    <property type="match status" value="1"/>
</dbReference>
<dbReference type="EC" id="1.1.1.286" evidence="12"/>
<evidence type="ECO:0000256" key="7">
    <source>
        <dbReference type="ARBA" id="ARBA00050979"/>
    </source>
</evidence>
<organism evidence="16 17">
    <name type="scientific">Rhodohalobacter barkolensis</name>
    <dbReference type="NCBI Taxonomy" id="2053187"/>
    <lineage>
        <taxon>Bacteria</taxon>
        <taxon>Pseudomonadati</taxon>
        <taxon>Balneolota</taxon>
        <taxon>Balneolia</taxon>
        <taxon>Balneolales</taxon>
        <taxon>Balneolaceae</taxon>
        <taxon>Rhodohalobacter</taxon>
    </lineage>
</organism>
<evidence type="ECO:0000256" key="6">
    <source>
        <dbReference type="ARBA" id="ARBA00023027"/>
    </source>
</evidence>
<dbReference type="InterPro" id="IPR024084">
    <property type="entry name" value="IsoPropMal-DH-like_dom"/>
</dbReference>
<evidence type="ECO:0000313" key="17">
    <source>
        <dbReference type="Proteomes" id="UP000233398"/>
    </source>
</evidence>
<comment type="similarity">
    <text evidence="2">Belongs to the isocitrate and isopropylmalate dehydrogenases family.</text>
</comment>
<evidence type="ECO:0000259" key="15">
    <source>
        <dbReference type="SMART" id="SM01329"/>
    </source>
</evidence>
<dbReference type="GO" id="GO:0004449">
    <property type="term" value="F:isocitrate dehydrogenase (NAD+) activity"/>
    <property type="evidence" value="ECO:0007669"/>
    <property type="project" value="TreeGrafter"/>
</dbReference>
<dbReference type="InterPro" id="IPR019818">
    <property type="entry name" value="IsoCit/isopropylmalate_DH_CS"/>
</dbReference>
<dbReference type="PANTHER" id="PTHR11835">
    <property type="entry name" value="DECARBOXYLATING DEHYDROGENASES-ISOCITRATE, ISOPROPYLMALATE, TARTRATE"/>
    <property type="match status" value="1"/>
</dbReference>
<comment type="subunit">
    <text evidence="11">Homotetramer. Dimer of dimers. The homotetramer can transiently dissociate into homodimers.</text>
</comment>
<comment type="catalytic activity">
    <reaction evidence="8">
        <text>(2R,3S)-homoisocitrate + NAD(+) = 2-oxoadipate + CO2 + NADH</text>
        <dbReference type="Rhea" id="RHEA:11900"/>
        <dbReference type="ChEBI" id="CHEBI:15404"/>
        <dbReference type="ChEBI" id="CHEBI:16526"/>
        <dbReference type="ChEBI" id="CHEBI:57499"/>
        <dbReference type="ChEBI" id="CHEBI:57540"/>
        <dbReference type="ChEBI" id="CHEBI:57945"/>
        <dbReference type="EC" id="1.1.1.286"/>
    </reaction>
    <physiologicalReaction direction="left-to-right" evidence="8">
        <dbReference type="Rhea" id="RHEA:11901"/>
    </physiologicalReaction>
</comment>
<evidence type="ECO:0000256" key="5">
    <source>
        <dbReference type="ARBA" id="ARBA00023002"/>
    </source>
</evidence>
<evidence type="ECO:0000313" key="16">
    <source>
        <dbReference type="EMBL" id="PKD43832.1"/>
    </source>
</evidence>
<evidence type="ECO:0000256" key="3">
    <source>
        <dbReference type="ARBA" id="ARBA00022723"/>
    </source>
</evidence>
<dbReference type="Gene3D" id="3.40.718.10">
    <property type="entry name" value="Isopropylmalate Dehydrogenase"/>
    <property type="match status" value="1"/>
</dbReference>
<dbReference type="Proteomes" id="UP000233398">
    <property type="component" value="Unassembled WGS sequence"/>
</dbReference>